<dbReference type="EMBL" id="CM042021">
    <property type="protein sequence ID" value="KAI3819912.1"/>
    <property type="molecule type" value="Genomic_DNA"/>
</dbReference>
<evidence type="ECO:0000313" key="1">
    <source>
        <dbReference type="EMBL" id="KAI3819912.1"/>
    </source>
</evidence>
<proteinExistence type="predicted"/>
<dbReference type="Proteomes" id="UP001056120">
    <property type="component" value="Linkage Group LG04"/>
</dbReference>
<reference evidence="1 2" key="2">
    <citation type="journal article" date="2022" name="Mol. Ecol. Resour.">
        <title>The genomes of chicory, endive, great burdock and yacon provide insights into Asteraceae paleo-polyploidization history and plant inulin production.</title>
        <authorList>
            <person name="Fan W."/>
            <person name="Wang S."/>
            <person name="Wang H."/>
            <person name="Wang A."/>
            <person name="Jiang F."/>
            <person name="Liu H."/>
            <person name="Zhao H."/>
            <person name="Xu D."/>
            <person name="Zhang Y."/>
        </authorList>
    </citation>
    <scope>NUCLEOTIDE SEQUENCE [LARGE SCALE GENOMIC DNA]</scope>
    <source>
        <strain evidence="2">cv. Yunnan</strain>
        <tissue evidence="1">Leaves</tissue>
    </source>
</reference>
<gene>
    <name evidence="1" type="ORF">L1987_13765</name>
</gene>
<keyword evidence="2" id="KW-1185">Reference proteome</keyword>
<protein>
    <submittedName>
        <fullName evidence="1">Uncharacterized protein</fullName>
    </submittedName>
</protein>
<accession>A0ACB9JKX6</accession>
<comment type="caution">
    <text evidence="1">The sequence shown here is derived from an EMBL/GenBank/DDBJ whole genome shotgun (WGS) entry which is preliminary data.</text>
</comment>
<evidence type="ECO:0000313" key="2">
    <source>
        <dbReference type="Proteomes" id="UP001056120"/>
    </source>
</evidence>
<name>A0ACB9JKX6_9ASTR</name>
<sequence>MNTQGNIPFSWENKPGVRKSHRQDELAEEPKEWIRVAVHDNSSAKEGRLPPPPCEHNSNKTTYHDLGLPLPPCVFQPNLRSSSRRSKDGDDPFLMAYKECTKSSKNGTLMRKKPFLGSCKYSCSVRDDSIVRVSQIPMPNSNGKRFEGFKNQG</sequence>
<organism evidence="1 2">
    <name type="scientific">Smallanthus sonchifolius</name>
    <dbReference type="NCBI Taxonomy" id="185202"/>
    <lineage>
        <taxon>Eukaryota</taxon>
        <taxon>Viridiplantae</taxon>
        <taxon>Streptophyta</taxon>
        <taxon>Embryophyta</taxon>
        <taxon>Tracheophyta</taxon>
        <taxon>Spermatophyta</taxon>
        <taxon>Magnoliopsida</taxon>
        <taxon>eudicotyledons</taxon>
        <taxon>Gunneridae</taxon>
        <taxon>Pentapetalae</taxon>
        <taxon>asterids</taxon>
        <taxon>campanulids</taxon>
        <taxon>Asterales</taxon>
        <taxon>Asteraceae</taxon>
        <taxon>Asteroideae</taxon>
        <taxon>Heliantheae alliance</taxon>
        <taxon>Millerieae</taxon>
        <taxon>Smallanthus</taxon>
    </lineage>
</organism>
<reference evidence="2" key="1">
    <citation type="journal article" date="2022" name="Mol. Ecol. Resour.">
        <title>The genomes of chicory, endive, great burdock and yacon provide insights into Asteraceae palaeo-polyploidization history and plant inulin production.</title>
        <authorList>
            <person name="Fan W."/>
            <person name="Wang S."/>
            <person name="Wang H."/>
            <person name="Wang A."/>
            <person name="Jiang F."/>
            <person name="Liu H."/>
            <person name="Zhao H."/>
            <person name="Xu D."/>
            <person name="Zhang Y."/>
        </authorList>
    </citation>
    <scope>NUCLEOTIDE SEQUENCE [LARGE SCALE GENOMIC DNA]</scope>
    <source>
        <strain evidence="2">cv. Yunnan</strain>
    </source>
</reference>